<dbReference type="Gene3D" id="3.40.50.970">
    <property type="match status" value="1"/>
</dbReference>
<name>A0A2T4U1J0_9BACT</name>
<sequence length="118" mass="12892">MELCRYLFERFKEAGVRHVFGLPGDFVLPLFRALEEEPGIEPVILTHEPAVGYAADAYARVQGLGVAAVTYGAGAGGQGHNPDRCDHSPRCLLNSDAAPWRRRSPSCEQITPVKENPC</sequence>
<organism evidence="10 11">
    <name type="scientific">Candidatus Methylomirabilis limnetica</name>
    <dbReference type="NCBI Taxonomy" id="2033718"/>
    <lineage>
        <taxon>Bacteria</taxon>
        <taxon>Candidatus Methylomirabilota</taxon>
        <taxon>Candidatus Methylomirabilia</taxon>
        <taxon>Candidatus Methylomirabilales</taxon>
        <taxon>Candidatus Methylomirabilaceae</taxon>
        <taxon>Candidatus Methylomirabilis</taxon>
    </lineage>
</organism>
<keyword evidence="11" id="KW-1185">Reference proteome</keyword>
<dbReference type="InterPro" id="IPR012110">
    <property type="entry name" value="PDC/IPDC-like"/>
</dbReference>
<evidence type="ECO:0000256" key="7">
    <source>
        <dbReference type="ARBA" id="ARBA00023052"/>
    </source>
</evidence>
<dbReference type="AlphaFoldDB" id="A0A2T4U1J0"/>
<dbReference type="OrthoDB" id="9785953at2"/>
<evidence type="ECO:0000256" key="2">
    <source>
        <dbReference type="ARBA" id="ARBA00001964"/>
    </source>
</evidence>
<keyword evidence="7" id="KW-0786">Thiamine pyrophosphate</keyword>
<accession>A0A2T4U1J0</accession>
<reference evidence="10 11" key="1">
    <citation type="submission" date="2017-09" db="EMBL/GenBank/DDBJ databases">
        <title>Bloom of a denitrifying methanotroph, Candidatus Methylomirabilis limnetica, in a deep stratified lake.</title>
        <authorList>
            <person name="Graf J.S."/>
            <person name="Marchant H.K."/>
            <person name="Tienken D."/>
            <person name="Hach P.F."/>
            <person name="Brand A."/>
            <person name="Schubert C.J."/>
            <person name="Kuypers M.M."/>
            <person name="Milucka J."/>
        </authorList>
    </citation>
    <scope>NUCLEOTIDE SEQUENCE [LARGE SCALE GENOMIC DNA]</scope>
    <source>
        <strain evidence="10 11">Zug</strain>
    </source>
</reference>
<feature type="domain" description="Thiamine pyrophosphate enzyme N-terminal TPP-binding" evidence="9">
    <location>
        <begin position="1"/>
        <end position="75"/>
    </location>
</feature>
<proteinExistence type="inferred from homology"/>
<evidence type="ECO:0000313" key="10">
    <source>
        <dbReference type="EMBL" id="PTL37208.1"/>
    </source>
</evidence>
<reference evidence="11" key="2">
    <citation type="journal article" date="2018" name="Environ. Microbiol.">
        <title>Bloom of a denitrifying methanotroph, 'Candidatus Methylomirabilis limnetica', in a deep stratified lake.</title>
        <authorList>
            <person name="Graf J.S."/>
            <person name="Mayr M.J."/>
            <person name="Marchant H.K."/>
            <person name="Tienken D."/>
            <person name="Hach P.F."/>
            <person name="Brand A."/>
            <person name="Schubert C.J."/>
            <person name="Kuypers M.M."/>
            <person name="Milucka J."/>
        </authorList>
    </citation>
    <scope>NUCLEOTIDE SEQUENCE [LARGE SCALE GENOMIC DNA]</scope>
    <source>
        <strain evidence="11">Zug</strain>
    </source>
</reference>
<protein>
    <recommendedName>
        <fullName evidence="9">Thiamine pyrophosphate enzyme N-terminal TPP-binding domain-containing protein</fullName>
    </recommendedName>
</protein>
<dbReference type="RefSeq" id="WP_107560960.1">
    <property type="nucleotide sequence ID" value="NZ_NVQC01000007.1"/>
</dbReference>
<comment type="cofactor">
    <cofactor evidence="2">
        <name>thiamine diphosphate</name>
        <dbReference type="ChEBI" id="CHEBI:58937"/>
    </cofactor>
</comment>
<comment type="cofactor">
    <cofactor evidence="1">
        <name>a metal cation</name>
        <dbReference type="ChEBI" id="CHEBI:25213"/>
    </cofactor>
</comment>
<evidence type="ECO:0000256" key="8">
    <source>
        <dbReference type="ARBA" id="ARBA00023239"/>
    </source>
</evidence>
<evidence type="ECO:0000256" key="5">
    <source>
        <dbReference type="ARBA" id="ARBA00022793"/>
    </source>
</evidence>
<comment type="similarity">
    <text evidence="3">Belongs to the TPP enzyme family.</text>
</comment>
<dbReference type="GO" id="GO:0046872">
    <property type="term" value="F:metal ion binding"/>
    <property type="evidence" value="ECO:0007669"/>
    <property type="project" value="UniProtKB-KW"/>
</dbReference>
<dbReference type="InterPro" id="IPR012001">
    <property type="entry name" value="Thiamin_PyroP_enz_TPP-bd_dom"/>
</dbReference>
<dbReference type="PANTHER" id="PTHR43452">
    <property type="entry name" value="PYRUVATE DECARBOXYLASE"/>
    <property type="match status" value="1"/>
</dbReference>
<evidence type="ECO:0000256" key="3">
    <source>
        <dbReference type="ARBA" id="ARBA00007812"/>
    </source>
</evidence>
<dbReference type="Pfam" id="PF02776">
    <property type="entry name" value="TPP_enzyme_N"/>
    <property type="match status" value="1"/>
</dbReference>
<gene>
    <name evidence="10" type="ORF">CLG94_00560</name>
</gene>
<evidence type="ECO:0000313" key="11">
    <source>
        <dbReference type="Proteomes" id="UP000241436"/>
    </source>
</evidence>
<dbReference type="Proteomes" id="UP000241436">
    <property type="component" value="Unassembled WGS sequence"/>
</dbReference>
<dbReference type="EMBL" id="NVQC01000007">
    <property type="protein sequence ID" value="PTL37208.1"/>
    <property type="molecule type" value="Genomic_DNA"/>
</dbReference>
<dbReference type="GO" id="GO:0030976">
    <property type="term" value="F:thiamine pyrophosphate binding"/>
    <property type="evidence" value="ECO:0007669"/>
    <property type="project" value="InterPro"/>
</dbReference>
<keyword evidence="8" id="KW-0456">Lyase</keyword>
<evidence type="ECO:0000256" key="4">
    <source>
        <dbReference type="ARBA" id="ARBA00022723"/>
    </source>
</evidence>
<evidence type="ECO:0000256" key="6">
    <source>
        <dbReference type="ARBA" id="ARBA00022842"/>
    </source>
</evidence>
<evidence type="ECO:0000259" key="9">
    <source>
        <dbReference type="Pfam" id="PF02776"/>
    </source>
</evidence>
<evidence type="ECO:0000256" key="1">
    <source>
        <dbReference type="ARBA" id="ARBA00001920"/>
    </source>
</evidence>
<dbReference type="GO" id="GO:0005829">
    <property type="term" value="C:cytosol"/>
    <property type="evidence" value="ECO:0007669"/>
    <property type="project" value="TreeGrafter"/>
</dbReference>
<dbReference type="PANTHER" id="PTHR43452:SF30">
    <property type="entry name" value="PYRUVATE DECARBOXYLASE ISOZYME 1-RELATED"/>
    <property type="match status" value="1"/>
</dbReference>
<keyword evidence="5" id="KW-0210">Decarboxylase</keyword>
<keyword evidence="6" id="KW-0460">Magnesium</keyword>
<dbReference type="InterPro" id="IPR029061">
    <property type="entry name" value="THDP-binding"/>
</dbReference>
<dbReference type="GO" id="GO:0004737">
    <property type="term" value="F:pyruvate decarboxylase activity"/>
    <property type="evidence" value="ECO:0007669"/>
    <property type="project" value="TreeGrafter"/>
</dbReference>
<keyword evidence="4" id="KW-0479">Metal-binding</keyword>
<comment type="caution">
    <text evidence="10">The sequence shown here is derived from an EMBL/GenBank/DDBJ whole genome shotgun (WGS) entry which is preliminary data.</text>
</comment>
<dbReference type="SUPFAM" id="SSF52518">
    <property type="entry name" value="Thiamin diphosphate-binding fold (THDP-binding)"/>
    <property type="match status" value="1"/>
</dbReference>
<dbReference type="GO" id="GO:0000949">
    <property type="term" value="P:aromatic amino acid family catabolic process to alcohol via Ehrlich pathway"/>
    <property type="evidence" value="ECO:0007669"/>
    <property type="project" value="TreeGrafter"/>
</dbReference>